<dbReference type="InterPro" id="IPR014001">
    <property type="entry name" value="Helicase_ATP-bd"/>
</dbReference>
<dbReference type="EnsemblProtists" id="EOD39167">
    <property type="protein sequence ID" value="EOD39167"/>
    <property type="gene ID" value="EMIHUDRAFT_108935"/>
</dbReference>
<protein>
    <recommendedName>
        <fullName evidence="5">Helicase ATP-binding domain-containing protein</fullName>
    </recommendedName>
</protein>
<dbReference type="SUPFAM" id="SSF52540">
    <property type="entry name" value="P-loop containing nucleoside triphosphate hydrolases"/>
    <property type="match status" value="2"/>
</dbReference>
<dbReference type="GO" id="GO:0005524">
    <property type="term" value="F:ATP binding"/>
    <property type="evidence" value="ECO:0007669"/>
    <property type="project" value="UniProtKB-KW"/>
</dbReference>
<sequence length="967" mass="103962">MPRPSSVEELFTSRVRTPAYSFLRPKVAGTGLAELPVDLLQTIGALLPAPSFRSARAACTALLDALAFTAPGLKAAKQRGEAQLYDWQASNARLISRAMYRCSNGKTRDRAGLHGSESEGIVLCDAPGGGKTVSVLAAIARSMPAAGPCERRAVLVFAPKVIVPQWAAQIARHFDPGVSGLAIYCADKELHHYEESGAQRLSTWTGGGVYVEQRPSAPLPADLQRFDVLIFAKEMLSLRTNPYDTTGKQTKNDKVVTDLRRSARLLVVDESHNLNGATISNQMLNVEAFQRVPKLLLSGTPGRDPKRLYAMLRLIGHPSWRFSGGFRPWAAKRFEEGSRVRPEAEALLLEELNGAFLHTPRAVIFARQQASVEHVVELIEPNEIEADAYNYALSLHQRDVQRAGGRGEDGSGRPAEWAEQAPKDKKKKRGAEAEWLAPSAEKTVLELQMATNGAENWTVALSKKDAASLKRGGANAHPYLTGCLAGRVPACDACGLFVPGLLTRPCACPGAVCAECFEEEIGSRWGEACSECRRRRTKGPWRRANPYFDLRTEADRNHAADLGSSIRVQQQQQHQQHQPPPQQQQQPPPPQQQHQQHHSRTLLFRQPAPRHFEPLRAVDERPTFASRPLADLRAAMSARGDTAEDGAKVQRLALYLHRLAQEGAKVLIVPPAHRDVRGLFLERLSLAIGADSLADLNGLEGKAKSKLETAKARSPGSQGGQALAKFKAGRGRYWQCASCGAVHEEATPACATPTYLVRLEAPAGGAPAGGAPAGGAPAEALRFRTEVDRVDELGGLLLAPGGGRATLYIGNRAVVRSQSAAGEAATAPRFGTVVAEGSCSGKRPTDCALLVPAAAGSCFVLVLNASGIEGLDLGEATHLIKTEPIARRDKEQQAEARGMRLGSAGKLKIVSMLMRGTIEEAMHEGLLRKRAREEAGGVAQDGAGGSAALLNGLKLLRSVEHGQGSED</sequence>
<keyword evidence="7" id="KW-1185">Reference proteome</keyword>
<evidence type="ECO:0000259" key="5">
    <source>
        <dbReference type="PROSITE" id="PS51192"/>
    </source>
</evidence>
<name>A0A0D3KTT2_EMIH1</name>
<dbReference type="PROSITE" id="PS51192">
    <property type="entry name" value="HELICASE_ATP_BIND_1"/>
    <property type="match status" value="1"/>
</dbReference>
<dbReference type="RefSeq" id="XP_005791596.1">
    <property type="nucleotide sequence ID" value="XM_005791539.1"/>
</dbReference>
<reference evidence="6" key="2">
    <citation type="submission" date="2024-10" db="UniProtKB">
        <authorList>
            <consortium name="EnsemblProtists"/>
        </authorList>
    </citation>
    <scope>IDENTIFICATION</scope>
</reference>
<dbReference type="InterPro" id="IPR050628">
    <property type="entry name" value="SNF2_RAD54_helicase_TF"/>
</dbReference>
<keyword evidence="1" id="KW-0547">Nucleotide-binding</keyword>
<dbReference type="InterPro" id="IPR027417">
    <property type="entry name" value="P-loop_NTPase"/>
</dbReference>
<dbReference type="AlphaFoldDB" id="A0A0D3KTT2"/>
<accession>A0A0D3KTT2</accession>
<dbReference type="GO" id="GO:0006281">
    <property type="term" value="P:DNA repair"/>
    <property type="evidence" value="ECO:0007669"/>
    <property type="project" value="TreeGrafter"/>
</dbReference>
<dbReference type="Gene3D" id="3.40.50.300">
    <property type="entry name" value="P-loop containing nucleotide triphosphate hydrolases"/>
    <property type="match status" value="2"/>
</dbReference>
<feature type="domain" description="Helicase ATP-binding" evidence="5">
    <location>
        <begin position="112"/>
        <end position="319"/>
    </location>
</feature>
<dbReference type="HOGENOM" id="CLU_306407_0_0_1"/>
<feature type="compositionally biased region" description="Basic and acidic residues" evidence="4">
    <location>
        <begin position="402"/>
        <end position="411"/>
    </location>
</feature>
<reference evidence="7" key="1">
    <citation type="journal article" date="2013" name="Nature">
        <title>Pan genome of the phytoplankton Emiliania underpins its global distribution.</title>
        <authorList>
            <person name="Read B.A."/>
            <person name="Kegel J."/>
            <person name="Klute M.J."/>
            <person name="Kuo A."/>
            <person name="Lefebvre S.C."/>
            <person name="Maumus F."/>
            <person name="Mayer C."/>
            <person name="Miller J."/>
            <person name="Monier A."/>
            <person name="Salamov A."/>
            <person name="Young J."/>
            <person name="Aguilar M."/>
            <person name="Claverie J.M."/>
            <person name="Frickenhaus S."/>
            <person name="Gonzalez K."/>
            <person name="Herman E.K."/>
            <person name="Lin Y.C."/>
            <person name="Napier J."/>
            <person name="Ogata H."/>
            <person name="Sarno A.F."/>
            <person name="Shmutz J."/>
            <person name="Schroeder D."/>
            <person name="de Vargas C."/>
            <person name="Verret F."/>
            <person name="von Dassow P."/>
            <person name="Valentin K."/>
            <person name="Van de Peer Y."/>
            <person name="Wheeler G."/>
            <person name="Dacks J.B."/>
            <person name="Delwiche C.F."/>
            <person name="Dyhrman S.T."/>
            <person name="Glockner G."/>
            <person name="John U."/>
            <person name="Richards T."/>
            <person name="Worden A.Z."/>
            <person name="Zhang X."/>
            <person name="Grigoriev I.V."/>
            <person name="Allen A.E."/>
            <person name="Bidle K."/>
            <person name="Borodovsky M."/>
            <person name="Bowler C."/>
            <person name="Brownlee C."/>
            <person name="Cock J.M."/>
            <person name="Elias M."/>
            <person name="Gladyshev V.N."/>
            <person name="Groth M."/>
            <person name="Guda C."/>
            <person name="Hadaegh A."/>
            <person name="Iglesias-Rodriguez M.D."/>
            <person name="Jenkins J."/>
            <person name="Jones B.M."/>
            <person name="Lawson T."/>
            <person name="Leese F."/>
            <person name="Lindquist E."/>
            <person name="Lobanov A."/>
            <person name="Lomsadze A."/>
            <person name="Malik S.B."/>
            <person name="Marsh M.E."/>
            <person name="Mackinder L."/>
            <person name="Mock T."/>
            <person name="Mueller-Roeber B."/>
            <person name="Pagarete A."/>
            <person name="Parker M."/>
            <person name="Probert I."/>
            <person name="Quesneville H."/>
            <person name="Raines C."/>
            <person name="Rensing S.A."/>
            <person name="Riano-Pachon D.M."/>
            <person name="Richier S."/>
            <person name="Rokitta S."/>
            <person name="Shiraiwa Y."/>
            <person name="Soanes D.M."/>
            <person name="van der Giezen M."/>
            <person name="Wahlund T.M."/>
            <person name="Williams B."/>
            <person name="Wilson W."/>
            <person name="Wolfe G."/>
            <person name="Wurch L.L."/>
        </authorList>
    </citation>
    <scope>NUCLEOTIDE SEQUENCE</scope>
</reference>
<dbReference type="GO" id="GO:0016787">
    <property type="term" value="F:hydrolase activity"/>
    <property type="evidence" value="ECO:0007669"/>
    <property type="project" value="UniProtKB-KW"/>
</dbReference>
<dbReference type="KEGG" id="ehx:EMIHUDRAFT_108935"/>
<dbReference type="PaxDb" id="2903-EOD39167"/>
<dbReference type="GO" id="GO:0008094">
    <property type="term" value="F:ATP-dependent activity, acting on DNA"/>
    <property type="evidence" value="ECO:0007669"/>
    <property type="project" value="TreeGrafter"/>
</dbReference>
<evidence type="ECO:0000256" key="4">
    <source>
        <dbReference type="SAM" id="MobiDB-lite"/>
    </source>
</evidence>
<dbReference type="InterPro" id="IPR000330">
    <property type="entry name" value="SNF2_N"/>
</dbReference>
<dbReference type="PANTHER" id="PTHR45626">
    <property type="entry name" value="TRANSCRIPTION TERMINATION FACTOR 2-RELATED"/>
    <property type="match status" value="1"/>
</dbReference>
<keyword evidence="3" id="KW-0067">ATP-binding</keyword>
<evidence type="ECO:0000313" key="7">
    <source>
        <dbReference type="Proteomes" id="UP000013827"/>
    </source>
</evidence>
<organism evidence="6 7">
    <name type="scientific">Emiliania huxleyi (strain CCMP1516)</name>
    <dbReference type="NCBI Taxonomy" id="280463"/>
    <lineage>
        <taxon>Eukaryota</taxon>
        <taxon>Haptista</taxon>
        <taxon>Haptophyta</taxon>
        <taxon>Prymnesiophyceae</taxon>
        <taxon>Isochrysidales</taxon>
        <taxon>Noelaerhabdaceae</taxon>
        <taxon>Emiliania</taxon>
    </lineage>
</organism>
<feature type="region of interest" description="Disordered" evidence="4">
    <location>
        <begin position="564"/>
        <end position="600"/>
    </location>
</feature>
<evidence type="ECO:0000256" key="3">
    <source>
        <dbReference type="ARBA" id="ARBA00022840"/>
    </source>
</evidence>
<feature type="region of interest" description="Disordered" evidence="4">
    <location>
        <begin position="402"/>
        <end position="432"/>
    </location>
</feature>
<proteinExistence type="predicted"/>
<dbReference type="Proteomes" id="UP000013827">
    <property type="component" value="Unassembled WGS sequence"/>
</dbReference>
<dbReference type="GO" id="GO:0005634">
    <property type="term" value="C:nucleus"/>
    <property type="evidence" value="ECO:0007669"/>
    <property type="project" value="TreeGrafter"/>
</dbReference>
<feature type="compositionally biased region" description="Pro residues" evidence="4">
    <location>
        <begin position="578"/>
        <end position="591"/>
    </location>
</feature>
<dbReference type="Pfam" id="PF00176">
    <property type="entry name" value="SNF2-rel_dom"/>
    <property type="match status" value="1"/>
</dbReference>
<evidence type="ECO:0000256" key="1">
    <source>
        <dbReference type="ARBA" id="ARBA00022741"/>
    </source>
</evidence>
<dbReference type="SMART" id="SM00487">
    <property type="entry name" value="DEXDc"/>
    <property type="match status" value="1"/>
</dbReference>
<evidence type="ECO:0000313" key="6">
    <source>
        <dbReference type="EnsemblProtists" id="EOD39167"/>
    </source>
</evidence>
<evidence type="ECO:0000256" key="2">
    <source>
        <dbReference type="ARBA" id="ARBA00022801"/>
    </source>
</evidence>
<dbReference type="PANTHER" id="PTHR45626:SF14">
    <property type="entry name" value="ATP-DEPENDENT DNA HELICASE (EUROFUNG)"/>
    <property type="match status" value="1"/>
</dbReference>
<keyword evidence="2" id="KW-0378">Hydrolase</keyword>
<dbReference type="GeneID" id="17284437"/>